<name>A0AA39LK72_9BILA</name>
<sequence length="399" mass="45103">MGKRRRPLTSTAVPTVQRLPVMFKKPVVKLTAEEERRQRLAETRKHYNQVSQSKLPRKPEELKTSTKPTILKPLSRLSSAAPMQSKSASRLSTFNKQAHQRTLGKSTSFLTSRESRNQVEEEMFVPAPKAFERLRANPMTPGSDRHHSLLPKELMNVKLDGDYVAMFKEINSARKLAAQTKIKESQKQTPERNLVFELSTVERRLSSILKSSNRVRNNHVRFAPTIEEEPSSSQNSSVDRSSQKIQDCEVVEERSSDATDTIAEAVKTLSINEEELSKVIKNLSKDTFLRLQKVINNVANTIELPTLQEDDKENGKPPAVKKPVELDTPKRGSQPVISPANLFADREVTEINKCPKERFYELDRPSNPIAKAIGPYTTATQFCPIKSPLYPHTPDANKN</sequence>
<dbReference type="Proteomes" id="UP001175271">
    <property type="component" value="Unassembled WGS sequence"/>
</dbReference>
<organism evidence="2 3">
    <name type="scientific">Steinernema hermaphroditum</name>
    <dbReference type="NCBI Taxonomy" id="289476"/>
    <lineage>
        <taxon>Eukaryota</taxon>
        <taxon>Metazoa</taxon>
        <taxon>Ecdysozoa</taxon>
        <taxon>Nematoda</taxon>
        <taxon>Chromadorea</taxon>
        <taxon>Rhabditida</taxon>
        <taxon>Tylenchina</taxon>
        <taxon>Panagrolaimomorpha</taxon>
        <taxon>Strongyloidoidea</taxon>
        <taxon>Steinernematidae</taxon>
        <taxon>Steinernema</taxon>
    </lineage>
</organism>
<feature type="compositionally biased region" description="Low complexity" evidence="1">
    <location>
        <begin position="231"/>
        <end position="240"/>
    </location>
</feature>
<feature type="region of interest" description="Disordered" evidence="1">
    <location>
        <begin position="306"/>
        <end position="335"/>
    </location>
</feature>
<gene>
    <name evidence="2" type="ORF">QR680_003356</name>
</gene>
<accession>A0AA39LK72</accession>
<dbReference type="EMBL" id="JAUCMV010000005">
    <property type="protein sequence ID" value="KAK0400099.1"/>
    <property type="molecule type" value="Genomic_DNA"/>
</dbReference>
<proteinExistence type="predicted"/>
<evidence type="ECO:0000256" key="1">
    <source>
        <dbReference type="SAM" id="MobiDB-lite"/>
    </source>
</evidence>
<keyword evidence="3" id="KW-1185">Reference proteome</keyword>
<protein>
    <submittedName>
        <fullName evidence="2">Uncharacterized protein</fullName>
    </submittedName>
</protein>
<feature type="region of interest" description="Disordered" evidence="1">
    <location>
        <begin position="223"/>
        <end position="246"/>
    </location>
</feature>
<feature type="region of interest" description="Disordered" evidence="1">
    <location>
        <begin position="39"/>
        <end position="68"/>
    </location>
</feature>
<dbReference type="AlphaFoldDB" id="A0AA39LK72"/>
<reference evidence="2" key="1">
    <citation type="submission" date="2023-06" db="EMBL/GenBank/DDBJ databases">
        <title>Genomic analysis of the entomopathogenic nematode Steinernema hermaphroditum.</title>
        <authorList>
            <person name="Schwarz E.M."/>
            <person name="Heppert J.K."/>
            <person name="Baniya A."/>
            <person name="Schwartz H.T."/>
            <person name="Tan C.-H."/>
            <person name="Antoshechkin I."/>
            <person name="Sternberg P.W."/>
            <person name="Goodrich-Blair H."/>
            <person name="Dillman A.R."/>
        </authorList>
    </citation>
    <scope>NUCLEOTIDE SEQUENCE</scope>
    <source>
        <strain evidence="2">PS9179</strain>
        <tissue evidence="2">Whole animal</tissue>
    </source>
</reference>
<evidence type="ECO:0000313" key="3">
    <source>
        <dbReference type="Proteomes" id="UP001175271"/>
    </source>
</evidence>
<comment type="caution">
    <text evidence="2">The sequence shown here is derived from an EMBL/GenBank/DDBJ whole genome shotgun (WGS) entry which is preliminary data.</text>
</comment>
<evidence type="ECO:0000313" key="2">
    <source>
        <dbReference type="EMBL" id="KAK0400099.1"/>
    </source>
</evidence>